<gene>
    <name evidence="7" type="ORF">LOD99_3177</name>
</gene>
<dbReference type="PROSITE" id="PS50222">
    <property type="entry name" value="EF_HAND_2"/>
    <property type="match status" value="2"/>
</dbReference>
<dbReference type="GO" id="GO:0048306">
    <property type="term" value="F:calcium-dependent protein binding"/>
    <property type="evidence" value="ECO:0007669"/>
    <property type="project" value="UniProtKB-ARBA"/>
</dbReference>
<evidence type="ECO:0000256" key="1">
    <source>
        <dbReference type="ARBA" id="ARBA00004496"/>
    </source>
</evidence>
<keyword evidence="2" id="KW-0963">Cytoplasm</keyword>
<reference evidence="7 8" key="1">
    <citation type="journal article" date="2023" name="BMC Biol.">
        <title>The compact genome of the sponge Oopsacas minuta (Hexactinellida) is lacking key metazoan core genes.</title>
        <authorList>
            <person name="Santini S."/>
            <person name="Schenkelaars Q."/>
            <person name="Jourda C."/>
            <person name="Duchesne M."/>
            <person name="Belahbib H."/>
            <person name="Rocher C."/>
            <person name="Selva M."/>
            <person name="Riesgo A."/>
            <person name="Vervoort M."/>
            <person name="Leys S.P."/>
            <person name="Kodjabachian L."/>
            <person name="Le Bivic A."/>
            <person name="Borchiellini C."/>
            <person name="Claverie J.M."/>
            <person name="Renard E."/>
        </authorList>
    </citation>
    <scope>NUCLEOTIDE SEQUENCE [LARGE SCALE GENOMIC DNA]</scope>
    <source>
        <strain evidence="7">SPO-2</strain>
    </source>
</reference>
<dbReference type="GO" id="GO:0005509">
    <property type="term" value="F:calcium ion binding"/>
    <property type="evidence" value="ECO:0007669"/>
    <property type="project" value="InterPro"/>
</dbReference>
<dbReference type="PANTHER" id="PTHR46212:SF9">
    <property type="entry name" value="PROGRAMMED CELL DEATH PROTEIN 6"/>
    <property type="match status" value="1"/>
</dbReference>
<dbReference type="SUPFAM" id="SSF47473">
    <property type="entry name" value="EF-hand"/>
    <property type="match status" value="1"/>
</dbReference>
<feature type="domain" description="EF-hand" evidence="6">
    <location>
        <begin position="6"/>
        <end position="41"/>
    </location>
</feature>
<evidence type="ECO:0000313" key="8">
    <source>
        <dbReference type="Proteomes" id="UP001165289"/>
    </source>
</evidence>
<dbReference type="AlphaFoldDB" id="A0AAV7JXC1"/>
<organism evidence="7 8">
    <name type="scientific">Oopsacas minuta</name>
    <dbReference type="NCBI Taxonomy" id="111878"/>
    <lineage>
        <taxon>Eukaryota</taxon>
        <taxon>Metazoa</taxon>
        <taxon>Porifera</taxon>
        <taxon>Hexactinellida</taxon>
        <taxon>Hexasterophora</taxon>
        <taxon>Lyssacinosida</taxon>
        <taxon>Leucopsacidae</taxon>
        <taxon>Oopsacas</taxon>
    </lineage>
</organism>
<dbReference type="SMART" id="SM00054">
    <property type="entry name" value="EFh"/>
    <property type="match status" value="4"/>
</dbReference>
<dbReference type="InterPro" id="IPR018247">
    <property type="entry name" value="EF_Hand_1_Ca_BS"/>
</dbReference>
<evidence type="ECO:0000256" key="3">
    <source>
        <dbReference type="ARBA" id="ARBA00022723"/>
    </source>
</evidence>
<dbReference type="InterPro" id="IPR051426">
    <property type="entry name" value="Peflin/Sorcin_CaBP"/>
</dbReference>
<evidence type="ECO:0000313" key="7">
    <source>
        <dbReference type="EMBL" id="KAI6653673.1"/>
    </source>
</evidence>
<evidence type="ECO:0000256" key="5">
    <source>
        <dbReference type="ARBA" id="ARBA00022837"/>
    </source>
</evidence>
<dbReference type="GO" id="GO:0005737">
    <property type="term" value="C:cytoplasm"/>
    <property type="evidence" value="ECO:0007669"/>
    <property type="project" value="UniProtKB-SubCell"/>
</dbReference>
<keyword evidence="5" id="KW-0106">Calcium</keyword>
<sequence length="158" mass="18077">MAGGIPNQDFLFRIFQKVDLDKSNAISADELQQALGNGSFTAFNPETIRLMIGMFDRNKKGTINFNEFGALWKYVCDWQETFRSFDKDNSGAIDRDELKQALTTFGSGEAAIRFDDFIQCCVVIQTLTNSFQHYDTNRNGWITINYEQFLTLAISLRQ</sequence>
<protein>
    <submittedName>
        <fullName evidence="7">ALG-2-like protein</fullName>
    </submittedName>
</protein>
<evidence type="ECO:0000256" key="2">
    <source>
        <dbReference type="ARBA" id="ARBA00022490"/>
    </source>
</evidence>
<dbReference type="EMBL" id="JAKMXF010000255">
    <property type="protein sequence ID" value="KAI6653673.1"/>
    <property type="molecule type" value="Genomic_DNA"/>
</dbReference>
<dbReference type="Gene3D" id="1.10.238.10">
    <property type="entry name" value="EF-hand"/>
    <property type="match status" value="1"/>
</dbReference>
<dbReference type="PANTHER" id="PTHR46212">
    <property type="entry name" value="PEFLIN"/>
    <property type="match status" value="1"/>
</dbReference>
<feature type="domain" description="EF-hand" evidence="6">
    <location>
        <begin position="77"/>
        <end position="108"/>
    </location>
</feature>
<name>A0AAV7JXC1_9METZ</name>
<keyword evidence="4" id="KW-0677">Repeat</keyword>
<dbReference type="Pfam" id="PF13405">
    <property type="entry name" value="EF-hand_6"/>
    <property type="match status" value="1"/>
</dbReference>
<dbReference type="InterPro" id="IPR002048">
    <property type="entry name" value="EF_hand_dom"/>
</dbReference>
<dbReference type="Proteomes" id="UP001165289">
    <property type="component" value="Unassembled WGS sequence"/>
</dbReference>
<proteinExistence type="predicted"/>
<evidence type="ECO:0000256" key="4">
    <source>
        <dbReference type="ARBA" id="ARBA00022737"/>
    </source>
</evidence>
<comment type="subcellular location">
    <subcellularLocation>
        <location evidence="1">Cytoplasm</location>
    </subcellularLocation>
</comment>
<keyword evidence="3" id="KW-0479">Metal-binding</keyword>
<dbReference type="PROSITE" id="PS00018">
    <property type="entry name" value="EF_HAND_1"/>
    <property type="match status" value="2"/>
</dbReference>
<evidence type="ECO:0000259" key="6">
    <source>
        <dbReference type="PROSITE" id="PS50222"/>
    </source>
</evidence>
<accession>A0AAV7JXC1</accession>
<dbReference type="Pfam" id="PF13499">
    <property type="entry name" value="EF-hand_7"/>
    <property type="match status" value="1"/>
</dbReference>
<keyword evidence="8" id="KW-1185">Reference proteome</keyword>
<dbReference type="InterPro" id="IPR011992">
    <property type="entry name" value="EF-hand-dom_pair"/>
</dbReference>
<comment type="caution">
    <text evidence="7">The sequence shown here is derived from an EMBL/GenBank/DDBJ whole genome shotgun (WGS) entry which is preliminary data.</text>
</comment>